<proteinExistence type="predicted"/>
<reference evidence="2 3" key="1">
    <citation type="journal article" date="2016" name="Nat. Commun.">
        <title>Thousands of microbial genomes shed light on interconnected biogeochemical processes in an aquifer system.</title>
        <authorList>
            <person name="Anantharaman K."/>
            <person name="Brown C.T."/>
            <person name="Hug L.A."/>
            <person name="Sharon I."/>
            <person name="Castelle C.J."/>
            <person name="Probst A.J."/>
            <person name="Thomas B.C."/>
            <person name="Singh A."/>
            <person name="Wilkins M.J."/>
            <person name="Karaoz U."/>
            <person name="Brodie E.L."/>
            <person name="Williams K.H."/>
            <person name="Hubbard S.S."/>
            <person name="Banfield J.F."/>
        </authorList>
    </citation>
    <scope>NUCLEOTIDE SEQUENCE [LARGE SCALE GENOMIC DNA]</scope>
</reference>
<feature type="transmembrane region" description="Helical" evidence="1">
    <location>
        <begin position="111"/>
        <end position="130"/>
    </location>
</feature>
<feature type="transmembrane region" description="Helical" evidence="1">
    <location>
        <begin position="37"/>
        <end position="56"/>
    </location>
</feature>
<comment type="caution">
    <text evidence="2">The sequence shown here is derived from an EMBL/GenBank/DDBJ whole genome shotgun (WGS) entry which is preliminary data.</text>
</comment>
<evidence type="ECO:0000256" key="1">
    <source>
        <dbReference type="SAM" id="Phobius"/>
    </source>
</evidence>
<protein>
    <submittedName>
        <fullName evidence="2">Uncharacterized protein</fullName>
    </submittedName>
</protein>
<keyword evidence="1" id="KW-1133">Transmembrane helix</keyword>
<feature type="transmembrane region" description="Helical" evidence="1">
    <location>
        <begin position="167"/>
        <end position="185"/>
    </location>
</feature>
<dbReference type="Proteomes" id="UP000178264">
    <property type="component" value="Unassembled WGS sequence"/>
</dbReference>
<dbReference type="InterPro" id="IPR058286">
    <property type="entry name" value="DUF7980"/>
</dbReference>
<feature type="transmembrane region" description="Helical" evidence="1">
    <location>
        <begin position="68"/>
        <end position="91"/>
    </location>
</feature>
<organism evidence="2 3">
    <name type="scientific">Candidatus Uhrbacteria bacterium RIFCSPLOWO2_02_FULL_49_11</name>
    <dbReference type="NCBI Taxonomy" id="1802409"/>
    <lineage>
        <taxon>Bacteria</taxon>
        <taxon>Candidatus Uhriibacteriota</taxon>
    </lineage>
</organism>
<keyword evidence="1" id="KW-0472">Membrane</keyword>
<dbReference type="AlphaFoldDB" id="A0A1F7VBX3"/>
<evidence type="ECO:0000313" key="3">
    <source>
        <dbReference type="Proteomes" id="UP000178264"/>
    </source>
</evidence>
<gene>
    <name evidence="2" type="ORF">A3I42_00510</name>
</gene>
<dbReference type="Pfam" id="PF25937">
    <property type="entry name" value="DUF7980"/>
    <property type="match status" value="1"/>
</dbReference>
<keyword evidence="1" id="KW-0812">Transmembrane</keyword>
<accession>A0A1F7VBX3</accession>
<sequence>MGIHLQPLGWFFVFTIEANRRQDDAIKRKMFIEKGEGMKKIITWVIGFVLSPISFWNDLFINVPLSWAIAWPVALIYRPAFPFVFSVAYIATNVLGMRMMDTAVHQKNNGVATWANVIGCVALFAATAVGWVPLPIAFIAVCVVANAIGMILFRVMKNKKRVEQGMTLVYTALILGAVFLGWIPIPAP</sequence>
<feature type="transmembrane region" description="Helical" evidence="1">
    <location>
        <begin position="136"/>
        <end position="155"/>
    </location>
</feature>
<name>A0A1F7VBX3_9BACT</name>
<evidence type="ECO:0000313" key="2">
    <source>
        <dbReference type="EMBL" id="OGL87931.1"/>
    </source>
</evidence>
<dbReference type="EMBL" id="MGER01000042">
    <property type="protein sequence ID" value="OGL87931.1"/>
    <property type="molecule type" value="Genomic_DNA"/>
</dbReference>